<dbReference type="AlphaFoldDB" id="A0A2S9K800"/>
<comment type="caution">
    <text evidence="2">The sequence shown here is derived from an EMBL/GenBank/DDBJ whole genome shotgun (WGS) entry which is preliminary data.</text>
</comment>
<accession>A0A2S9K800</accession>
<keyword evidence="1" id="KW-0472">Membrane</keyword>
<organism evidence="2 3">
    <name type="scientific">Malikia granosa</name>
    <dbReference type="NCBI Taxonomy" id="263067"/>
    <lineage>
        <taxon>Bacteria</taxon>
        <taxon>Pseudomonadati</taxon>
        <taxon>Pseudomonadota</taxon>
        <taxon>Betaproteobacteria</taxon>
        <taxon>Burkholderiales</taxon>
        <taxon>Comamonadaceae</taxon>
        <taxon>Malikia</taxon>
    </lineage>
</organism>
<feature type="transmembrane region" description="Helical" evidence="1">
    <location>
        <begin position="7"/>
        <end position="31"/>
    </location>
</feature>
<gene>
    <name evidence="2" type="ORF">C6P64_03995</name>
</gene>
<protein>
    <submittedName>
        <fullName evidence="2">DUF4845 domain-containing protein</fullName>
    </submittedName>
</protein>
<reference evidence="2 3" key="1">
    <citation type="submission" date="2018-03" db="EMBL/GenBank/DDBJ databases">
        <title>Comparative genomics illustrates the genes involved in a hyperalkaliphilic mechanisms of Serpentinomonas isolated from highly-alkaline calcium-rich serpentinized springs.</title>
        <authorList>
            <person name="Suzuki S."/>
            <person name="Ishii S."/>
            <person name="Walworth N."/>
            <person name="Bird L."/>
            <person name="Kuenen J.G."/>
            <person name="Nealson K.H."/>
        </authorList>
    </citation>
    <scope>NUCLEOTIDE SEQUENCE [LARGE SCALE GENOMIC DNA]</scope>
    <source>
        <strain evidence="2 3">P1</strain>
    </source>
</reference>
<dbReference type="InterPro" id="IPR032314">
    <property type="entry name" value="DUF4845"/>
</dbReference>
<dbReference type="OrthoDB" id="9133279at2"/>
<dbReference type="Proteomes" id="UP000238589">
    <property type="component" value="Unassembled WGS sequence"/>
</dbReference>
<evidence type="ECO:0000256" key="1">
    <source>
        <dbReference type="SAM" id="Phobius"/>
    </source>
</evidence>
<keyword evidence="1" id="KW-1133">Transmembrane helix</keyword>
<evidence type="ECO:0000313" key="3">
    <source>
        <dbReference type="Proteomes" id="UP000238589"/>
    </source>
</evidence>
<name>A0A2S9K800_9BURK</name>
<keyword evidence="3" id="KW-1185">Reference proteome</keyword>
<sequence length="113" mass="12534">MKRQERGLGLVGLILVSAMVAVFGLVLVQVVPTVIEYQTIQRAAQRAAQGNTVAEVRNLFDKAAAIDDIHSIDGRDLEISKQNDQVIVEFAYEREIHLAGPAWLVMRYSGRSK</sequence>
<dbReference type="Pfam" id="PF16137">
    <property type="entry name" value="DUF4845"/>
    <property type="match status" value="1"/>
</dbReference>
<evidence type="ECO:0000313" key="2">
    <source>
        <dbReference type="EMBL" id="PRD66583.1"/>
    </source>
</evidence>
<dbReference type="EMBL" id="PVLQ01000012">
    <property type="protein sequence ID" value="PRD66583.1"/>
    <property type="molecule type" value="Genomic_DNA"/>
</dbReference>
<keyword evidence="1" id="KW-0812">Transmembrane</keyword>
<dbReference type="RefSeq" id="WP_105747423.1">
    <property type="nucleotide sequence ID" value="NZ_PVLQ01000012.1"/>
</dbReference>
<proteinExistence type="predicted"/>